<dbReference type="InterPro" id="IPR014710">
    <property type="entry name" value="RmlC-like_jellyroll"/>
</dbReference>
<dbReference type="InterPro" id="IPR011051">
    <property type="entry name" value="RmlC_Cupin_sf"/>
</dbReference>
<reference evidence="1 2" key="1">
    <citation type="submission" date="2014-02" db="EMBL/GenBank/DDBJ databases">
        <title>Genome sequence of Brachybacterium phenoliresistens strain W13A50.</title>
        <authorList>
            <person name="Wang X."/>
        </authorList>
    </citation>
    <scope>NUCLEOTIDE SEQUENCE [LARGE SCALE GENOMIC DNA]</scope>
    <source>
        <strain evidence="1 2">W13A50</strain>
    </source>
</reference>
<dbReference type="RefSeq" id="WP_232226480.1">
    <property type="nucleotide sequence ID" value="NZ_BAAAOW010000013.1"/>
</dbReference>
<keyword evidence="2" id="KW-1185">Reference proteome</keyword>
<gene>
    <name evidence="1" type="ORF">BF93_09330</name>
</gene>
<dbReference type="PATRIC" id="fig|396014.3.peg.3360"/>
<evidence type="ECO:0000313" key="2">
    <source>
        <dbReference type="Proteomes" id="UP000023067"/>
    </source>
</evidence>
<accession>Z9JQ30</accession>
<dbReference type="HOGENOM" id="CLU_141675_0_0_11"/>
<organism evidence="1 2">
    <name type="scientific">Brachybacterium phenoliresistens</name>
    <dbReference type="NCBI Taxonomy" id="396014"/>
    <lineage>
        <taxon>Bacteria</taxon>
        <taxon>Bacillati</taxon>
        <taxon>Actinomycetota</taxon>
        <taxon>Actinomycetes</taxon>
        <taxon>Micrococcales</taxon>
        <taxon>Dermabacteraceae</taxon>
        <taxon>Brachybacterium</taxon>
    </lineage>
</organism>
<dbReference type="SUPFAM" id="SSF51182">
    <property type="entry name" value="RmlC-like cupins"/>
    <property type="match status" value="1"/>
</dbReference>
<sequence length="129" mass="13791">MSTSESVSGTPDEISATETIPELVERHLWAARIAEHGRSAQLLIHDGVLRQSIIAVTSGTRLHEHNAPHAASLQVLSGRIALTGQDAVQEIVAGELEPITHARHGIEALEDSVFLLTAVTSLPEDLRAP</sequence>
<name>Z9JQ30_9MICO</name>
<comment type="caution">
    <text evidence="1">The sequence shown here is derived from an EMBL/GenBank/DDBJ whole genome shotgun (WGS) entry which is preliminary data.</text>
</comment>
<dbReference type="STRING" id="396014.BF93_09330"/>
<dbReference type="EMBL" id="JDYK01000023">
    <property type="protein sequence ID" value="EWS79867.1"/>
    <property type="molecule type" value="Genomic_DNA"/>
</dbReference>
<proteinExistence type="predicted"/>
<protein>
    <submittedName>
        <fullName evidence="1">Cupin</fullName>
    </submittedName>
</protein>
<dbReference type="Proteomes" id="UP000023067">
    <property type="component" value="Unassembled WGS sequence"/>
</dbReference>
<dbReference type="AlphaFoldDB" id="Z9JQ30"/>
<evidence type="ECO:0000313" key="1">
    <source>
        <dbReference type="EMBL" id="EWS79867.1"/>
    </source>
</evidence>
<dbReference type="Gene3D" id="2.60.120.10">
    <property type="entry name" value="Jelly Rolls"/>
    <property type="match status" value="1"/>
</dbReference>
<dbReference type="eggNOG" id="COG1917">
    <property type="taxonomic scope" value="Bacteria"/>
</dbReference>